<proteinExistence type="predicted"/>
<evidence type="ECO:0000313" key="5">
    <source>
        <dbReference type="Proteomes" id="UP000184123"/>
    </source>
</evidence>
<evidence type="ECO:0000256" key="2">
    <source>
        <dbReference type="SAM" id="Phobius"/>
    </source>
</evidence>
<keyword evidence="2" id="KW-0472">Membrane</keyword>
<keyword evidence="2" id="KW-1133">Transmembrane helix</keyword>
<dbReference type="Proteomes" id="UP000321726">
    <property type="component" value="Unassembled WGS sequence"/>
</dbReference>
<name>A0A1M6ZUG0_9GAMM</name>
<gene>
    <name evidence="3" type="ORF">HCU01_05940</name>
    <name evidence="4" type="ORF">SAMN05660971_00248</name>
</gene>
<evidence type="ECO:0000313" key="4">
    <source>
        <dbReference type="EMBL" id="SHL33963.1"/>
    </source>
</evidence>
<sequence>MHQADPGAPEREEPMLISDSMSLLWMIYAALSLVVLLAGYLGLAFLPRLLRIVLTWAVAGVMWMPATFELPLVEEGQVYAGKAPAIMVAAVAYFEHDAQFAGAAALVVVGAGIGALFGLVLWWFGRQRIQRKAAAVRRQAQRDQDDDNGRPDASDDGQRREPVLG</sequence>
<dbReference type="AlphaFoldDB" id="A0A1M6ZUG0"/>
<dbReference type="RefSeq" id="WP_234986728.1">
    <property type="nucleotide sequence ID" value="NZ_BJXU01000018.1"/>
</dbReference>
<dbReference type="EMBL" id="BJXU01000018">
    <property type="protein sequence ID" value="GEN22645.1"/>
    <property type="molecule type" value="Genomic_DNA"/>
</dbReference>
<feature type="transmembrane region" description="Helical" evidence="2">
    <location>
        <begin position="100"/>
        <end position="124"/>
    </location>
</feature>
<dbReference type="STRING" id="44933.SAMN05660971_00248"/>
<dbReference type="Proteomes" id="UP000184123">
    <property type="component" value="Unassembled WGS sequence"/>
</dbReference>
<feature type="transmembrane region" description="Helical" evidence="2">
    <location>
        <begin position="21"/>
        <end position="43"/>
    </location>
</feature>
<accession>A0A1M6ZUG0</accession>
<protein>
    <submittedName>
        <fullName evidence="4">Uncharacterized protein</fullName>
    </submittedName>
</protein>
<feature type="region of interest" description="Disordered" evidence="1">
    <location>
        <begin position="136"/>
        <end position="165"/>
    </location>
</feature>
<evidence type="ECO:0000256" key="1">
    <source>
        <dbReference type="SAM" id="MobiDB-lite"/>
    </source>
</evidence>
<evidence type="ECO:0000313" key="3">
    <source>
        <dbReference type="EMBL" id="GEN22645.1"/>
    </source>
</evidence>
<feature type="transmembrane region" description="Helical" evidence="2">
    <location>
        <begin position="49"/>
        <end position="66"/>
    </location>
</feature>
<keyword evidence="2" id="KW-0812">Transmembrane</keyword>
<feature type="compositionally biased region" description="Basic and acidic residues" evidence="1">
    <location>
        <begin position="140"/>
        <end position="165"/>
    </location>
</feature>
<reference evidence="3 6" key="2">
    <citation type="submission" date="2019-07" db="EMBL/GenBank/DDBJ databases">
        <title>Whole genome shotgun sequence of Halomonas cupida NBRC 102219.</title>
        <authorList>
            <person name="Hosoyama A."/>
            <person name="Uohara A."/>
            <person name="Ohji S."/>
            <person name="Ichikawa N."/>
        </authorList>
    </citation>
    <scope>NUCLEOTIDE SEQUENCE [LARGE SCALE GENOMIC DNA]</scope>
    <source>
        <strain evidence="3 6">NBRC 102219</strain>
    </source>
</reference>
<dbReference type="EMBL" id="FRCA01000001">
    <property type="protein sequence ID" value="SHL33963.1"/>
    <property type="molecule type" value="Genomic_DNA"/>
</dbReference>
<organism evidence="4 5">
    <name type="scientific">Halomonas cupida</name>
    <dbReference type="NCBI Taxonomy" id="44933"/>
    <lineage>
        <taxon>Bacteria</taxon>
        <taxon>Pseudomonadati</taxon>
        <taxon>Pseudomonadota</taxon>
        <taxon>Gammaproteobacteria</taxon>
        <taxon>Oceanospirillales</taxon>
        <taxon>Halomonadaceae</taxon>
        <taxon>Halomonas</taxon>
    </lineage>
</organism>
<evidence type="ECO:0000313" key="6">
    <source>
        <dbReference type="Proteomes" id="UP000321726"/>
    </source>
</evidence>
<reference evidence="4 5" key="1">
    <citation type="submission" date="2016-11" db="EMBL/GenBank/DDBJ databases">
        <authorList>
            <person name="Jaros S."/>
            <person name="Januszkiewicz K."/>
            <person name="Wedrychowicz H."/>
        </authorList>
    </citation>
    <scope>NUCLEOTIDE SEQUENCE [LARGE SCALE GENOMIC DNA]</scope>
    <source>
        <strain evidence="4 5">DSM 4740</strain>
    </source>
</reference>
<keyword evidence="6" id="KW-1185">Reference proteome</keyword>